<keyword evidence="5" id="KW-1185">Reference proteome</keyword>
<dbReference type="InterPro" id="IPR001878">
    <property type="entry name" value="Znf_CCHC"/>
</dbReference>
<evidence type="ECO:0000313" key="4">
    <source>
        <dbReference type="EMBL" id="KAG5585610.1"/>
    </source>
</evidence>
<gene>
    <name evidence="4" type="ORF">H5410_046044</name>
</gene>
<name>A0A9J5XD12_SOLCO</name>
<feature type="domain" description="CCHC-type" evidence="3">
    <location>
        <begin position="65"/>
        <end position="78"/>
    </location>
</feature>
<accession>A0A9J5XD12</accession>
<dbReference type="GO" id="GO:0003676">
    <property type="term" value="F:nucleic acid binding"/>
    <property type="evidence" value="ECO:0007669"/>
    <property type="project" value="InterPro"/>
</dbReference>
<dbReference type="EMBL" id="JACXVP010000009">
    <property type="protein sequence ID" value="KAG5585610.1"/>
    <property type="molecule type" value="Genomic_DNA"/>
</dbReference>
<evidence type="ECO:0000313" key="5">
    <source>
        <dbReference type="Proteomes" id="UP000824120"/>
    </source>
</evidence>
<dbReference type="Proteomes" id="UP000824120">
    <property type="component" value="Chromosome 9"/>
</dbReference>
<dbReference type="AlphaFoldDB" id="A0A9J5XD12"/>
<dbReference type="GO" id="GO:0008270">
    <property type="term" value="F:zinc ion binding"/>
    <property type="evidence" value="ECO:0007669"/>
    <property type="project" value="UniProtKB-KW"/>
</dbReference>
<keyword evidence="1" id="KW-0862">Zinc</keyword>
<evidence type="ECO:0000256" key="1">
    <source>
        <dbReference type="PROSITE-ProRule" id="PRU00047"/>
    </source>
</evidence>
<keyword evidence="1" id="KW-0479">Metal-binding</keyword>
<proteinExistence type="predicted"/>
<sequence length="121" mass="13234">MDSTKHSMGVGGASTHSTRVSTCDWDRSPFSGMRTSHASHFVPLGVRSHVTPVGSLRTIALGNGCYRCGEIGYYVRDCHKAPIQFAKGGFKFNKGRLGRSPHSSHLALLYRCCYDCGKLCH</sequence>
<dbReference type="PROSITE" id="PS50158">
    <property type="entry name" value="ZF_CCHC"/>
    <property type="match status" value="1"/>
</dbReference>
<organism evidence="4 5">
    <name type="scientific">Solanum commersonii</name>
    <name type="common">Commerson's wild potato</name>
    <name type="synonym">Commerson's nightshade</name>
    <dbReference type="NCBI Taxonomy" id="4109"/>
    <lineage>
        <taxon>Eukaryota</taxon>
        <taxon>Viridiplantae</taxon>
        <taxon>Streptophyta</taxon>
        <taxon>Embryophyta</taxon>
        <taxon>Tracheophyta</taxon>
        <taxon>Spermatophyta</taxon>
        <taxon>Magnoliopsida</taxon>
        <taxon>eudicotyledons</taxon>
        <taxon>Gunneridae</taxon>
        <taxon>Pentapetalae</taxon>
        <taxon>asterids</taxon>
        <taxon>lamiids</taxon>
        <taxon>Solanales</taxon>
        <taxon>Solanaceae</taxon>
        <taxon>Solanoideae</taxon>
        <taxon>Solaneae</taxon>
        <taxon>Solanum</taxon>
    </lineage>
</organism>
<evidence type="ECO:0000256" key="2">
    <source>
        <dbReference type="SAM" id="MobiDB-lite"/>
    </source>
</evidence>
<feature type="region of interest" description="Disordered" evidence="2">
    <location>
        <begin position="1"/>
        <end position="20"/>
    </location>
</feature>
<evidence type="ECO:0000259" key="3">
    <source>
        <dbReference type="PROSITE" id="PS50158"/>
    </source>
</evidence>
<keyword evidence="1" id="KW-0863">Zinc-finger</keyword>
<reference evidence="4 5" key="1">
    <citation type="submission" date="2020-09" db="EMBL/GenBank/DDBJ databases">
        <title>De no assembly of potato wild relative species, Solanum commersonii.</title>
        <authorList>
            <person name="Cho K."/>
        </authorList>
    </citation>
    <scope>NUCLEOTIDE SEQUENCE [LARGE SCALE GENOMIC DNA]</scope>
    <source>
        <strain evidence="4">LZ3.2</strain>
        <tissue evidence="4">Leaf</tissue>
    </source>
</reference>
<protein>
    <recommendedName>
        <fullName evidence="3">CCHC-type domain-containing protein</fullName>
    </recommendedName>
</protein>
<comment type="caution">
    <text evidence="4">The sequence shown here is derived from an EMBL/GenBank/DDBJ whole genome shotgun (WGS) entry which is preliminary data.</text>
</comment>